<dbReference type="Gene3D" id="3.40.50.300">
    <property type="entry name" value="P-loop containing nucleotide triphosphate hydrolases"/>
    <property type="match status" value="2"/>
</dbReference>
<keyword evidence="3" id="KW-0347">Helicase</keyword>
<dbReference type="PROSITE" id="PS51194">
    <property type="entry name" value="HELICASE_CTER"/>
    <property type="match status" value="1"/>
</dbReference>
<dbReference type="SUPFAM" id="SSF56024">
    <property type="entry name" value="Phospholipase D/nuclease"/>
    <property type="match status" value="1"/>
</dbReference>
<dbReference type="GO" id="GO:0004386">
    <property type="term" value="F:helicase activity"/>
    <property type="evidence" value="ECO:0007669"/>
    <property type="project" value="UniProtKB-KW"/>
</dbReference>
<dbReference type="GO" id="GO:0005829">
    <property type="term" value="C:cytosol"/>
    <property type="evidence" value="ECO:0007669"/>
    <property type="project" value="TreeGrafter"/>
</dbReference>
<dbReference type="PANTHER" id="PTHR47396">
    <property type="entry name" value="TYPE I RESTRICTION ENZYME ECOKI R PROTEIN"/>
    <property type="match status" value="1"/>
</dbReference>
<dbReference type="CDD" id="cd09204">
    <property type="entry name" value="PLDc_N_DEXD_b2"/>
    <property type="match status" value="1"/>
</dbReference>
<dbReference type="Gene3D" id="3.30.870.10">
    <property type="entry name" value="Endonuclease Chain A"/>
    <property type="match status" value="1"/>
</dbReference>
<keyword evidence="3" id="KW-0067">ATP-binding</keyword>
<keyword evidence="3" id="KW-0547">Nucleotide-binding</keyword>
<dbReference type="InterPro" id="IPR058403">
    <property type="entry name" value="DUF8090"/>
</dbReference>
<dbReference type="Pfam" id="PF00271">
    <property type="entry name" value="Helicase_C"/>
    <property type="match status" value="1"/>
</dbReference>
<dbReference type="CDD" id="cd18799">
    <property type="entry name" value="SF2_C_EcoAI-like"/>
    <property type="match status" value="1"/>
</dbReference>
<dbReference type="InterPro" id="IPR025202">
    <property type="entry name" value="PLD-like_dom"/>
</dbReference>
<dbReference type="SUPFAM" id="SSF52540">
    <property type="entry name" value="P-loop containing nucleoside triphosphate hydrolases"/>
    <property type="match status" value="1"/>
</dbReference>
<comment type="caution">
    <text evidence="3">The sequence shown here is derived from an EMBL/GenBank/DDBJ whole genome shotgun (WGS) entry which is preliminary data.</text>
</comment>
<dbReference type="GO" id="GO:0003677">
    <property type="term" value="F:DNA binding"/>
    <property type="evidence" value="ECO:0007669"/>
    <property type="project" value="InterPro"/>
</dbReference>
<accession>A0AB36IB07</accession>
<dbReference type="Pfam" id="PF04851">
    <property type="entry name" value="ResIII"/>
    <property type="match status" value="1"/>
</dbReference>
<evidence type="ECO:0000313" key="3">
    <source>
        <dbReference type="EMBL" id="OKX81281.1"/>
    </source>
</evidence>
<dbReference type="RefSeq" id="WP_003854932.1">
    <property type="nucleotide sequence ID" value="NZ_JAAOYN010000001.1"/>
</dbReference>
<gene>
    <name evidence="3" type="ORF">AUP69_08165</name>
</gene>
<dbReference type="PANTHER" id="PTHR47396:SF1">
    <property type="entry name" value="ATP-DEPENDENT HELICASE IRC3-RELATED"/>
    <property type="match status" value="1"/>
</dbReference>
<dbReference type="GO" id="GO:0016787">
    <property type="term" value="F:hydrolase activity"/>
    <property type="evidence" value="ECO:0007669"/>
    <property type="project" value="InterPro"/>
</dbReference>
<dbReference type="SMART" id="SM00487">
    <property type="entry name" value="DEXDc"/>
    <property type="match status" value="1"/>
</dbReference>
<evidence type="ECO:0000313" key="4">
    <source>
        <dbReference type="Proteomes" id="UP000186091"/>
    </source>
</evidence>
<dbReference type="EMBL" id="LOQT01000018">
    <property type="protein sequence ID" value="OKX81281.1"/>
    <property type="molecule type" value="Genomic_DNA"/>
</dbReference>
<dbReference type="Pfam" id="PF26350">
    <property type="entry name" value="DUF8090"/>
    <property type="match status" value="1"/>
</dbReference>
<sequence length="971" mass="109543">MSPFDSKLGRDTHFGFLDKTTASQQLLNPSLISNEDPRTMLQAIKLELRTTQSFTFSVAFISSRGIALLKQALLDFKGKGRIITSRYLDFNDPTMFRELLTLENVEVLIHQGDGFHSKGYVFHHDVGITAVVGSSNLTDNALLINREWNLKFSASKNGDIAFQLDDAINRQIERSIPLTPEWISEYESTRRVPERLVSQNIPLEDQSDAGTIVPNVMQEEALDALLSLTEKGEKRGVIISATGTGKTILAALATRMLKPERVLFVVHREQILDKARSEFIKVLERPAADFGKMSGSTKELDKPFVFGTIQTLTMEATLSQISPTDFDLVIVDEVHRAGAESYLALLNHLQPQFLLGLTATPERTDGFNIYELFDFNVPYEIRLQAALESNMLVPFHYYGVTDFTLDSETTVTDTSKLSALVSEERVHHILEALKTYGHPENVRGLIFCSKTEEAEELSKLLNQSLFNGSLLKTKALSAKDSIPYREEVVAELESGDLDYILTVDIFNEGIDIPSVNQIVMIRSTQSSIVFTQQLGRGLRKAAGKDHLRVIDFIGNYANNYLIPIALFGDNSRNKNSIRRRLIESDIDGTISGVSSVNFDPIAQERIFAALKAAKLDSKAQFKQDIVQLQDRLNHVPALLDFARFNTVDPFILATHSGNYWSLLSSVKFVDHAPSESEKYFLDFLTGELLNGKRPHELLLIQELMKQPETSTEEFRKLLQAQSTSSDEQTINSVERILSQEFYTGPNRKKFGEHPILSVQNSTYSFTPEFRRALDESLEVTDRDEAAQNFKFHVQDIIDTGLFIARNNGFWQGNLVVGERYSRRDVCRILNWERNNESTIYGYKVDSYTSTCPIFVTYHKADDVSESTRYQDELVDPNTLHWYSRGNRKITSNEIKPIAANAVDLHVFVKKDDAEGLDFFYLGQAHSENSKQSSMPGNKGVVQPVVTMDLQFDTPVEQSLFEYLSTNLAITE</sequence>
<dbReference type="AlphaFoldDB" id="A0AB36IB07"/>
<dbReference type="Pfam" id="PF13091">
    <property type="entry name" value="PLDc_2"/>
    <property type="match status" value="1"/>
</dbReference>
<protein>
    <submittedName>
        <fullName evidence="3">Helicase</fullName>
    </submittedName>
</protein>
<dbReference type="GO" id="GO:0005524">
    <property type="term" value="F:ATP binding"/>
    <property type="evidence" value="ECO:0007669"/>
    <property type="project" value="InterPro"/>
</dbReference>
<dbReference type="CDD" id="cd18032">
    <property type="entry name" value="DEXHc_RE_I_III_res"/>
    <property type="match status" value="1"/>
</dbReference>
<evidence type="ECO:0000259" key="2">
    <source>
        <dbReference type="PROSITE" id="PS51194"/>
    </source>
</evidence>
<name>A0AB36IB07_CORGT</name>
<dbReference type="Pfam" id="PF11907">
    <property type="entry name" value="DUF3427"/>
    <property type="match status" value="1"/>
</dbReference>
<dbReference type="Proteomes" id="UP000186091">
    <property type="component" value="Unassembled WGS sequence"/>
</dbReference>
<keyword evidence="3" id="KW-0378">Hydrolase</keyword>
<dbReference type="InterPro" id="IPR021835">
    <property type="entry name" value="DUF3427"/>
</dbReference>
<dbReference type="SMART" id="SM00490">
    <property type="entry name" value="HELICc"/>
    <property type="match status" value="1"/>
</dbReference>
<dbReference type="PROSITE" id="PS51192">
    <property type="entry name" value="HELICASE_ATP_BIND_1"/>
    <property type="match status" value="1"/>
</dbReference>
<dbReference type="InterPro" id="IPR050742">
    <property type="entry name" value="Helicase_Restrict-Modif_Enz"/>
</dbReference>
<feature type="domain" description="Helicase ATP-binding" evidence="1">
    <location>
        <begin position="227"/>
        <end position="379"/>
    </location>
</feature>
<dbReference type="InterPro" id="IPR014001">
    <property type="entry name" value="Helicase_ATP-bd"/>
</dbReference>
<proteinExistence type="predicted"/>
<dbReference type="InterPro" id="IPR001650">
    <property type="entry name" value="Helicase_C-like"/>
</dbReference>
<evidence type="ECO:0000259" key="1">
    <source>
        <dbReference type="PROSITE" id="PS51192"/>
    </source>
</evidence>
<dbReference type="InterPro" id="IPR006935">
    <property type="entry name" value="Helicase/UvrB_N"/>
</dbReference>
<dbReference type="InterPro" id="IPR027417">
    <property type="entry name" value="P-loop_NTPase"/>
</dbReference>
<feature type="domain" description="Helicase C-terminal" evidence="2">
    <location>
        <begin position="425"/>
        <end position="597"/>
    </location>
</feature>
<organism evidence="3 4">
    <name type="scientific">Corynebacterium glutamicum</name>
    <name type="common">Brevibacterium saccharolyticum</name>
    <dbReference type="NCBI Taxonomy" id="1718"/>
    <lineage>
        <taxon>Bacteria</taxon>
        <taxon>Bacillati</taxon>
        <taxon>Actinomycetota</taxon>
        <taxon>Actinomycetes</taxon>
        <taxon>Mycobacteriales</taxon>
        <taxon>Corynebacteriaceae</taxon>
        <taxon>Corynebacterium</taxon>
    </lineage>
</organism>
<reference evidence="3 4" key="1">
    <citation type="submission" date="2015-12" db="EMBL/GenBank/DDBJ databases">
        <title>Genome sequence of Corynebacterium AS 1.542.</title>
        <authorList>
            <person name="Yang J."/>
            <person name="Yang S."/>
        </authorList>
    </citation>
    <scope>NUCLEOTIDE SEQUENCE [LARGE SCALE GENOMIC DNA]</scope>
    <source>
        <strain evidence="3 4">AS 1.542</strain>
    </source>
</reference>